<sequence length="87" mass="9464">MVRGRRDNWARSADVAREGVHNGSLTRTSGRTGLIREACTCAPTGPFGDSPYPPATDGIIWISAPARSLVSLPWSWRHSSPSMKKLT</sequence>
<proteinExistence type="predicted"/>
<dbReference type="EMBL" id="BMRB01000006">
    <property type="protein sequence ID" value="GGS52369.1"/>
    <property type="molecule type" value="Genomic_DNA"/>
</dbReference>
<comment type="caution">
    <text evidence="1">The sequence shown here is derived from an EMBL/GenBank/DDBJ whole genome shotgun (WGS) entry which is preliminary data.</text>
</comment>
<reference evidence="1" key="2">
    <citation type="submission" date="2020-09" db="EMBL/GenBank/DDBJ databases">
        <authorList>
            <person name="Sun Q."/>
            <person name="Ohkuma M."/>
        </authorList>
    </citation>
    <scope>NUCLEOTIDE SEQUENCE</scope>
    <source>
        <strain evidence="1">JCM 3276</strain>
    </source>
</reference>
<dbReference type="Proteomes" id="UP000660680">
    <property type="component" value="Unassembled WGS sequence"/>
</dbReference>
<gene>
    <name evidence="1" type="ORF">GCM10010171_54310</name>
</gene>
<accession>A0A918GR32</accession>
<keyword evidence="2" id="KW-1185">Reference proteome</keyword>
<protein>
    <submittedName>
        <fullName evidence="1">Uncharacterized protein</fullName>
    </submittedName>
</protein>
<evidence type="ECO:0000313" key="1">
    <source>
        <dbReference type="EMBL" id="GGS52369.1"/>
    </source>
</evidence>
<organism evidence="1 2">
    <name type="scientific">Actinokineospora fastidiosa</name>
    <dbReference type="NCBI Taxonomy" id="1816"/>
    <lineage>
        <taxon>Bacteria</taxon>
        <taxon>Bacillati</taxon>
        <taxon>Actinomycetota</taxon>
        <taxon>Actinomycetes</taxon>
        <taxon>Pseudonocardiales</taxon>
        <taxon>Pseudonocardiaceae</taxon>
        <taxon>Actinokineospora</taxon>
    </lineage>
</organism>
<reference evidence="1" key="1">
    <citation type="journal article" date="2014" name="Int. J. Syst. Evol. Microbiol.">
        <title>Complete genome sequence of Corynebacterium casei LMG S-19264T (=DSM 44701T), isolated from a smear-ripened cheese.</title>
        <authorList>
            <consortium name="US DOE Joint Genome Institute (JGI-PGF)"/>
            <person name="Walter F."/>
            <person name="Albersmeier A."/>
            <person name="Kalinowski J."/>
            <person name="Ruckert C."/>
        </authorList>
    </citation>
    <scope>NUCLEOTIDE SEQUENCE</scope>
    <source>
        <strain evidence="1">JCM 3276</strain>
    </source>
</reference>
<evidence type="ECO:0000313" key="2">
    <source>
        <dbReference type="Proteomes" id="UP000660680"/>
    </source>
</evidence>
<dbReference type="AlphaFoldDB" id="A0A918GR32"/>
<name>A0A918GR32_9PSEU</name>